<dbReference type="EMBL" id="KK785438">
    <property type="protein sequence ID" value="KDO42745.1"/>
    <property type="molecule type" value="Genomic_DNA"/>
</dbReference>
<evidence type="ECO:0000313" key="2">
    <source>
        <dbReference type="Proteomes" id="UP000027120"/>
    </source>
</evidence>
<organism evidence="1 2">
    <name type="scientific">Citrus sinensis</name>
    <name type="common">Sweet orange</name>
    <name type="synonym">Citrus aurantium var. sinensis</name>
    <dbReference type="NCBI Taxonomy" id="2711"/>
    <lineage>
        <taxon>Eukaryota</taxon>
        <taxon>Viridiplantae</taxon>
        <taxon>Streptophyta</taxon>
        <taxon>Embryophyta</taxon>
        <taxon>Tracheophyta</taxon>
        <taxon>Spermatophyta</taxon>
        <taxon>Magnoliopsida</taxon>
        <taxon>eudicotyledons</taxon>
        <taxon>Gunneridae</taxon>
        <taxon>Pentapetalae</taxon>
        <taxon>rosids</taxon>
        <taxon>malvids</taxon>
        <taxon>Sapindales</taxon>
        <taxon>Rutaceae</taxon>
        <taxon>Aurantioideae</taxon>
        <taxon>Citrus</taxon>
    </lineage>
</organism>
<keyword evidence="2" id="KW-1185">Reference proteome</keyword>
<reference evidence="1 2" key="1">
    <citation type="submission" date="2014-04" db="EMBL/GenBank/DDBJ databases">
        <authorList>
            <consortium name="International Citrus Genome Consortium"/>
            <person name="Gmitter F."/>
            <person name="Chen C."/>
            <person name="Farmerie W."/>
            <person name="Harkins T."/>
            <person name="Desany B."/>
            <person name="Mohiuddin M."/>
            <person name="Kodira C."/>
            <person name="Borodovsky M."/>
            <person name="Lomsadze A."/>
            <person name="Burns P."/>
            <person name="Jenkins J."/>
            <person name="Prochnik S."/>
            <person name="Shu S."/>
            <person name="Chapman J."/>
            <person name="Pitluck S."/>
            <person name="Schmutz J."/>
            <person name="Rokhsar D."/>
        </authorList>
    </citation>
    <scope>NUCLEOTIDE SEQUENCE</scope>
</reference>
<protein>
    <submittedName>
        <fullName evidence="1">Uncharacterized protein</fullName>
    </submittedName>
</protein>
<sequence length="19" mass="2257">LYPYLNLENLRSTHIPILS</sequence>
<gene>
    <name evidence="1" type="ORF">CISIN_1g0065081mg</name>
</gene>
<proteinExistence type="predicted"/>
<dbReference type="Proteomes" id="UP000027120">
    <property type="component" value="Unassembled WGS sequence"/>
</dbReference>
<evidence type="ECO:0000313" key="1">
    <source>
        <dbReference type="EMBL" id="KDO42745.1"/>
    </source>
</evidence>
<feature type="non-terminal residue" evidence="1">
    <location>
        <position position="1"/>
    </location>
</feature>
<name>A0A067DMF3_CITSI</name>
<accession>A0A067DMF3</accession>
<dbReference type="AlphaFoldDB" id="A0A067DMF3"/>